<evidence type="ECO:0000256" key="1">
    <source>
        <dbReference type="SAM" id="MobiDB-lite"/>
    </source>
</evidence>
<evidence type="ECO:0000313" key="3">
    <source>
        <dbReference type="Proteomes" id="UP001381693"/>
    </source>
</evidence>
<comment type="caution">
    <text evidence="2">The sequence shown here is derived from an EMBL/GenBank/DDBJ whole genome shotgun (WGS) entry which is preliminary data.</text>
</comment>
<keyword evidence="3" id="KW-1185">Reference proteome</keyword>
<protein>
    <submittedName>
        <fullName evidence="2">Uncharacterized protein</fullName>
    </submittedName>
</protein>
<dbReference type="AlphaFoldDB" id="A0AAN8XHE9"/>
<reference evidence="2 3" key="1">
    <citation type="submission" date="2023-11" db="EMBL/GenBank/DDBJ databases">
        <title>Halocaridina rubra genome assembly.</title>
        <authorList>
            <person name="Smith C."/>
        </authorList>
    </citation>
    <scope>NUCLEOTIDE SEQUENCE [LARGE SCALE GENOMIC DNA]</scope>
    <source>
        <strain evidence="2">EP-1</strain>
        <tissue evidence="2">Whole</tissue>
    </source>
</reference>
<organism evidence="2 3">
    <name type="scientific">Halocaridina rubra</name>
    <name type="common">Hawaiian red shrimp</name>
    <dbReference type="NCBI Taxonomy" id="373956"/>
    <lineage>
        <taxon>Eukaryota</taxon>
        <taxon>Metazoa</taxon>
        <taxon>Ecdysozoa</taxon>
        <taxon>Arthropoda</taxon>
        <taxon>Crustacea</taxon>
        <taxon>Multicrustacea</taxon>
        <taxon>Malacostraca</taxon>
        <taxon>Eumalacostraca</taxon>
        <taxon>Eucarida</taxon>
        <taxon>Decapoda</taxon>
        <taxon>Pleocyemata</taxon>
        <taxon>Caridea</taxon>
        <taxon>Atyoidea</taxon>
        <taxon>Atyidae</taxon>
        <taxon>Halocaridina</taxon>
    </lineage>
</organism>
<evidence type="ECO:0000313" key="2">
    <source>
        <dbReference type="EMBL" id="KAK7084495.1"/>
    </source>
</evidence>
<dbReference type="Proteomes" id="UP001381693">
    <property type="component" value="Unassembled WGS sequence"/>
</dbReference>
<dbReference type="EMBL" id="JAXCGZ010002071">
    <property type="protein sequence ID" value="KAK7084495.1"/>
    <property type="molecule type" value="Genomic_DNA"/>
</dbReference>
<gene>
    <name evidence="2" type="ORF">SK128_027601</name>
</gene>
<proteinExistence type="predicted"/>
<sequence length="220" mass="24879">MRSFLSIADISYKQTSLMSTSCMLLIGIILHFSSLPPDNKYHCDTRLKWLFKLRKETDIFDVRGDLDYVICYFEHGRLPPRLNGQTIPPISEARNSGPMVKLFDLLESELPNPVARMETANPVDDDTEQMKQDIHNKDAQNDKAPINDMIHSDKEKKGNHSFSPAQGEFGRGASAATFPEIEEEFITNQLRQIGPVQWYTSGDDKGVVCGCILKLLLYIA</sequence>
<accession>A0AAN8XHE9</accession>
<feature type="region of interest" description="Disordered" evidence="1">
    <location>
        <begin position="151"/>
        <end position="171"/>
    </location>
</feature>
<name>A0AAN8XHE9_HALRR</name>